<accession>A0A4Z2J437</accession>
<dbReference type="AlphaFoldDB" id="A0A4Z2J437"/>
<organism evidence="1 2">
    <name type="scientific">Liparis tanakae</name>
    <name type="common">Tanaka's snailfish</name>
    <dbReference type="NCBI Taxonomy" id="230148"/>
    <lineage>
        <taxon>Eukaryota</taxon>
        <taxon>Metazoa</taxon>
        <taxon>Chordata</taxon>
        <taxon>Craniata</taxon>
        <taxon>Vertebrata</taxon>
        <taxon>Euteleostomi</taxon>
        <taxon>Actinopterygii</taxon>
        <taxon>Neopterygii</taxon>
        <taxon>Teleostei</taxon>
        <taxon>Neoteleostei</taxon>
        <taxon>Acanthomorphata</taxon>
        <taxon>Eupercaria</taxon>
        <taxon>Perciformes</taxon>
        <taxon>Cottioidei</taxon>
        <taxon>Cottales</taxon>
        <taxon>Liparidae</taxon>
        <taxon>Liparis</taxon>
    </lineage>
</organism>
<dbReference type="EMBL" id="SRLO01000028">
    <property type="protein sequence ID" value="TNN84253.1"/>
    <property type="molecule type" value="Genomic_DNA"/>
</dbReference>
<gene>
    <name evidence="1" type="ORF">EYF80_005580</name>
</gene>
<reference evidence="1 2" key="1">
    <citation type="submission" date="2019-03" db="EMBL/GenBank/DDBJ databases">
        <title>First draft genome of Liparis tanakae, snailfish: a comprehensive survey of snailfish specific genes.</title>
        <authorList>
            <person name="Kim W."/>
            <person name="Song I."/>
            <person name="Jeong J.-H."/>
            <person name="Kim D."/>
            <person name="Kim S."/>
            <person name="Ryu S."/>
            <person name="Song J.Y."/>
            <person name="Lee S.K."/>
        </authorList>
    </citation>
    <scope>NUCLEOTIDE SEQUENCE [LARGE SCALE GENOMIC DNA]</scope>
    <source>
        <tissue evidence="1">Muscle</tissue>
    </source>
</reference>
<evidence type="ECO:0000313" key="2">
    <source>
        <dbReference type="Proteomes" id="UP000314294"/>
    </source>
</evidence>
<dbReference type="Proteomes" id="UP000314294">
    <property type="component" value="Unassembled WGS sequence"/>
</dbReference>
<keyword evidence="2" id="KW-1185">Reference proteome</keyword>
<name>A0A4Z2J437_9TELE</name>
<protein>
    <submittedName>
        <fullName evidence="1">Uncharacterized protein</fullName>
    </submittedName>
</protein>
<comment type="caution">
    <text evidence="1">The sequence shown here is derived from an EMBL/GenBank/DDBJ whole genome shotgun (WGS) entry which is preliminary data.</text>
</comment>
<evidence type="ECO:0000313" key="1">
    <source>
        <dbReference type="EMBL" id="TNN84253.1"/>
    </source>
</evidence>
<proteinExistence type="predicted"/>
<sequence>MGSIWSFPPSFNWLRPEGRAAEDQGYLRNWRQQRIPPEVSELLFTETQAPPPGTKRDCSKNINITRRGVPQFGGPDSKGPVRAVRVTAERASQTDDVTPAVLL</sequence>